<comment type="caution">
    <text evidence="2">The sequence shown here is derived from an EMBL/GenBank/DDBJ whole genome shotgun (WGS) entry which is preliminary data.</text>
</comment>
<reference evidence="2 3" key="1">
    <citation type="submission" date="2012-01" db="EMBL/GenBank/DDBJ databases">
        <authorList>
            <person name="Harkins D.M."/>
            <person name="Madupu R."/>
            <person name="Durkin A.S."/>
            <person name="Torralba M."/>
            <person name="Methe B."/>
            <person name="Sutton G.G."/>
            <person name="Nelson K.E."/>
        </authorList>
    </citation>
    <scope>NUCLEOTIDE SEQUENCE [LARGE SCALE GENOMIC DNA]</scope>
    <source>
        <strain evidence="2 3">CCUG 39159</strain>
    </source>
</reference>
<proteinExistence type="predicted"/>
<sequence>MTWGPLGQEINGIRSTGRALTVSTHHSGRGAPVHSHPELGTSRGEGHCCPPVEADGVTRLEICASRHVRLDITGWRTPTHRRRRPPCLSSTTRPPRWAAKPDSHPRPAGPACERPCPPPTVSWSARPRQPAGP</sequence>
<evidence type="ECO:0000313" key="2">
    <source>
        <dbReference type="EMBL" id="EID20498.1"/>
    </source>
</evidence>
<protein>
    <submittedName>
        <fullName evidence="2">Uncharacterized protein</fullName>
    </submittedName>
</protein>
<accession>I0SAU5</accession>
<dbReference type="Proteomes" id="UP000003245">
    <property type="component" value="Unassembled WGS sequence"/>
</dbReference>
<gene>
    <name evidence="2" type="ORF">HMPREF1043_0025</name>
</gene>
<dbReference type="PATRIC" id="fig|1095729.3.peg.1773"/>
<feature type="region of interest" description="Disordered" evidence="1">
    <location>
        <begin position="23"/>
        <end position="47"/>
    </location>
</feature>
<dbReference type="EMBL" id="AICP01000050">
    <property type="protein sequence ID" value="EID20498.1"/>
    <property type="molecule type" value="Genomic_DNA"/>
</dbReference>
<dbReference type="AlphaFoldDB" id="I0SAU5"/>
<organism evidence="2 3">
    <name type="scientific">Streptococcus anginosus subsp. whileyi CCUG 39159</name>
    <dbReference type="NCBI Taxonomy" id="1095729"/>
    <lineage>
        <taxon>Bacteria</taxon>
        <taxon>Bacillati</taxon>
        <taxon>Bacillota</taxon>
        <taxon>Bacilli</taxon>
        <taxon>Lactobacillales</taxon>
        <taxon>Streptococcaceae</taxon>
        <taxon>Streptococcus</taxon>
        <taxon>Streptococcus anginosus group</taxon>
    </lineage>
</organism>
<evidence type="ECO:0000313" key="3">
    <source>
        <dbReference type="Proteomes" id="UP000003245"/>
    </source>
</evidence>
<keyword evidence="3" id="KW-1185">Reference proteome</keyword>
<evidence type="ECO:0000256" key="1">
    <source>
        <dbReference type="SAM" id="MobiDB-lite"/>
    </source>
</evidence>
<feature type="region of interest" description="Disordered" evidence="1">
    <location>
        <begin position="71"/>
        <end position="133"/>
    </location>
</feature>
<name>I0SAU5_STRAP</name>